<evidence type="ECO:0000256" key="7">
    <source>
        <dbReference type="ARBA" id="ARBA00023098"/>
    </source>
</evidence>
<keyword evidence="3" id="KW-0444">Lipid biosynthesis</keyword>
<name>A0A0S7C2F9_9BACT</name>
<dbReference type="InterPro" id="IPR043130">
    <property type="entry name" value="CDP-OH_PTrfase_TM_dom"/>
</dbReference>
<dbReference type="AlphaFoldDB" id="A0A0S7C2F9"/>
<keyword evidence="6 12" id="KW-1133">Transmembrane helix</keyword>
<reference evidence="13" key="1">
    <citation type="journal article" date="2015" name="Genome Announc.">
        <title>Draft Genome Sequence of Bacteroidales Strain TBC1, a Novel Isolate from a Methanogenic Wastewater Treatment System.</title>
        <authorList>
            <person name="Tourlousse D.M."/>
            <person name="Matsuura N."/>
            <person name="Sun L."/>
            <person name="Toyonaga M."/>
            <person name="Kuroda K."/>
            <person name="Ohashi A."/>
            <person name="Cruz R."/>
            <person name="Yamaguchi T."/>
            <person name="Sekiguchi Y."/>
        </authorList>
    </citation>
    <scope>NUCLEOTIDE SEQUENCE [LARGE SCALE GENOMIC DNA]</scope>
    <source>
        <strain evidence="13">TBC1</strain>
    </source>
</reference>
<dbReference type="Gene3D" id="1.20.120.1760">
    <property type="match status" value="1"/>
</dbReference>
<dbReference type="GO" id="GO:0016780">
    <property type="term" value="F:phosphotransferase activity, for other substituted phosphate groups"/>
    <property type="evidence" value="ECO:0007669"/>
    <property type="project" value="InterPro"/>
</dbReference>
<evidence type="ECO:0000256" key="8">
    <source>
        <dbReference type="ARBA" id="ARBA00023136"/>
    </source>
</evidence>
<evidence type="ECO:0000256" key="4">
    <source>
        <dbReference type="ARBA" id="ARBA00022679"/>
    </source>
</evidence>
<dbReference type="PANTHER" id="PTHR14269:SF61">
    <property type="entry name" value="CDP-DIACYLGLYCEROL--SERINE O-PHOSPHATIDYLTRANSFERASE"/>
    <property type="match status" value="1"/>
</dbReference>
<dbReference type="STRING" id="1678841.TBC1_111746"/>
<feature type="transmembrane region" description="Helical" evidence="12">
    <location>
        <begin position="134"/>
        <end position="153"/>
    </location>
</feature>
<dbReference type="Proteomes" id="UP000053091">
    <property type="component" value="Unassembled WGS sequence"/>
</dbReference>
<evidence type="ECO:0000256" key="2">
    <source>
        <dbReference type="ARBA" id="ARBA00010441"/>
    </source>
</evidence>
<gene>
    <name evidence="13" type="ORF">TBC1_111746</name>
</gene>
<keyword evidence="10" id="KW-1208">Phospholipid metabolism</keyword>
<protein>
    <submittedName>
        <fullName evidence="13">Phosphatidylserine synthase</fullName>
    </submittedName>
</protein>
<organism evidence="13">
    <name type="scientific">Lentimicrobium saccharophilum</name>
    <dbReference type="NCBI Taxonomy" id="1678841"/>
    <lineage>
        <taxon>Bacteria</taxon>
        <taxon>Pseudomonadati</taxon>
        <taxon>Bacteroidota</taxon>
        <taxon>Bacteroidia</taxon>
        <taxon>Bacteroidales</taxon>
        <taxon>Lentimicrobiaceae</taxon>
        <taxon>Lentimicrobium</taxon>
    </lineage>
</organism>
<keyword evidence="14" id="KW-1185">Reference proteome</keyword>
<keyword evidence="4 11" id="KW-0808">Transferase</keyword>
<evidence type="ECO:0000256" key="9">
    <source>
        <dbReference type="ARBA" id="ARBA00023209"/>
    </source>
</evidence>
<dbReference type="InterPro" id="IPR050324">
    <property type="entry name" value="CDP-alcohol_PTase-I"/>
</dbReference>
<evidence type="ECO:0000256" key="3">
    <source>
        <dbReference type="ARBA" id="ARBA00022516"/>
    </source>
</evidence>
<evidence type="ECO:0000313" key="13">
    <source>
        <dbReference type="EMBL" id="GAP43590.1"/>
    </source>
</evidence>
<feature type="transmembrane region" description="Helical" evidence="12">
    <location>
        <begin position="209"/>
        <end position="237"/>
    </location>
</feature>
<dbReference type="InterPro" id="IPR000462">
    <property type="entry name" value="CDP-OH_P_trans"/>
</dbReference>
<proteinExistence type="inferred from homology"/>
<dbReference type="EMBL" id="DF968182">
    <property type="protein sequence ID" value="GAP43590.1"/>
    <property type="molecule type" value="Genomic_DNA"/>
</dbReference>
<sequence length="246" mass="26873">MKNKNPVLSQLPNMVTLLNLLSGSVSVIMVLSGETLIAAMLVGLAAIFDFFDGFLARLLKVKSDIGKELDSLADVISFGLVPALFLFMLLRNNPGLEETAGVGDMIPYLALLTGAFSAYRLAFFNLDTRQTESFRGLPTPANAIFIVSLSLIAGETPLFDAGVISSFAGNLWVQLLLIPLSCWLLVSDIPMFALKFSKGFGFSQNRTRYIFLLLSLLLLALFRFGGIPLIIVMYVMISLFTEGEKN</sequence>
<dbReference type="GO" id="GO:0008654">
    <property type="term" value="P:phospholipid biosynthetic process"/>
    <property type="evidence" value="ECO:0007669"/>
    <property type="project" value="UniProtKB-KW"/>
</dbReference>
<keyword evidence="9" id="KW-0594">Phospholipid biosynthesis</keyword>
<keyword evidence="5 12" id="KW-0812">Transmembrane</keyword>
<dbReference type="PANTHER" id="PTHR14269">
    <property type="entry name" value="CDP-DIACYLGLYCEROL--GLYCEROL-3-PHOSPHATE 3-PHOSPHATIDYLTRANSFERASE-RELATED"/>
    <property type="match status" value="1"/>
</dbReference>
<dbReference type="InterPro" id="IPR048254">
    <property type="entry name" value="CDP_ALCOHOL_P_TRANSF_CS"/>
</dbReference>
<keyword evidence="7" id="KW-0443">Lipid metabolism</keyword>
<evidence type="ECO:0000256" key="10">
    <source>
        <dbReference type="ARBA" id="ARBA00023264"/>
    </source>
</evidence>
<evidence type="ECO:0000256" key="6">
    <source>
        <dbReference type="ARBA" id="ARBA00022989"/>
    </source>
</evidence>
<evidence type="ECO:0000256" key="1">
    <source>
        <dbReference type="ARBA" id="ARBA00004141"/>
    </source>
</evidence>
<feature type="transmembrane region" description="Helical" evidence="12">
    <location>
        <begin position="12"/>
        <end position="31"/>
    </location>
</feature>
<keyword evidence="8 12" id="KW-0472">Membrane</keyword>
<dbReference type="GO" id="GO:0016020">
    <property type="term" value="C:membrane"/>
    <property type="evidence" value="ECO:0007669"/>
    <property type="project" value="UniProtKB-SubCell"/>
</dbReference>
<feature type="transmembrane region" description="Helical" evidence="12">
    <location>
        <begin position="173"/>
        <end position="197"/>
    </location>
</feature>
<feature type="transmembrane region" description="Helical" evidence="12">
    <location>
        <begin position="37"/>
        <end position="59"/>
    </location>
</feature>
<feature type="transmembrane region" description="Helical" evidence="12">
    <location>
        <begin position="105"/>
        <end position="122"/>
    </location>
</feature>
<comment type="subcellular location">
    <subcellularLocation>
        <location evidence="1">Membrane</location>
        <topology evidence="1">Multi-pass membrane protein</topology>
    </subcellularLocation>
</comment>
<evidence type="ECO:0000256" key="12">
    <source>
        <dbReference type="SAM" id="Phobius"/>
    </source>
</evidence>
<feature type="transmembrane region" description="Helical" evidence="12">
    <location>
        <begin position="71"/>
        <end position="90"/>
    </location>
</feature>
<dbReference type="PROSITE" id="PS00379">
    <property type="entry name" value="CDP_ALCOHOL_P_TRANSF"/>
    <property type="match status" value="1"/>
</dbReference>
<evidence type="ECO:0000313" key="14">
    <source>
        <dbReference type="Proteomes" id="UP000053091"/>
    </source>
</evidence>
<dbReference type="Pfam" id="PF01066">
    <property type="entry name" value="CDP-OH_P_transf"/>
    <property type="match status" value="1"/>
</dbReference>
<dbReference type="PATRIC" id="fig|1678841.3.peg.1943"/>
<comment type="similarity">
    <text evidence="2 11">Belongs to the CDP-alcohol phosphatidyltransferase class-I family.</text>
</comment>
<dbReference type="RefSeq" id="WP_062040942.1">
    <property type="nucleotide sequence ID" value="NZ_DF968182.1"/>
</dbReference>
<evidence type="ECO:0000256" key="11">
    <source>
        <dbReference type="RuleBase" id="RU003750"/>
    </source>
</evidence>
<evidence type="ECO:0000256" key="5">
    <source>
        <dbReference type="ARBA" id="ARBA00022692"/>
    </source>
</evidence>
<accession>A0A0S7C2F9</accession>